<gene>
    <name evidence="2" type="primary">coxE</name>
    <name evidence="2" type="ordered locus">Dshi_1214</name>
</gene>
<dbReference type="PANTHER" id="PTHR39338:SF6">
    <property type="entry name" value="BLL5662 PROTEIN"/>
    <property type="match status" value="1"/>
</dbReference>
<dbReference type="PIRSF" id="PIRSF010256">
    <property type="entry name" value="CoxE_vWa"/>
    <property type="match status" value="1"/>
</dbReference>
<evidence type="ECO:0000256" key="1">
    <source>
        <dbReference type="SAM" id="MobiDB-lite"/>
    </source>
</evidence>
<dbReference type="SUPFAM" id="SSF53300">
    <property type="entry name" value="vWA-like"/>
    <property type="match status" value="1"/>
</dbReference>
<organism evidence="2 3">
    <name type="scientific">Dinoroseobacter shibae (strain DSM 16493 / NCIMB 14021 / DFL 12)</name>
    <dbReference type="NCBI Taxonomy" id="398580"/>
    <lineage>
        <taxon>Bacteria</taxon>
        <taxon>Pseudomonadati</taxon>
        <taxon>Pseudomonadota</taxon>
        <taxon>Alphaproteobacteria</taxon>
        <taxon>Rhodobacterales</taxon>
        <taxon>Roseobacteraceae</taxon>
        <taxon>Dinoroseobacter</taxon>
    </lineage>
</organism>
<protein>
    <submittedName>
        <fullName evidence="2">VWA containing CoxE family protein</fullName>
    </submittedName>
</protein>
<dbReference type="Proteomes" id="UP000006833">
    <property type="component" value="Chromosome"/>
</dbReference>
<reference evidence="3" key="1">
    <citation type="journal article" date="2010" name="ISME J.">
        <title>The complete genome sequence of the algal symbiont Dinoroseobacter shibae: a hitchhiker's guide to life in the sea.</title>
        <authorList>
            <person name="Wagner-Dobler I."/>
            <person name="Ballhausen B."/>
            <person name="Berger M."/>
            <person name="Brinkhoff T."/>
            <person name="Buchholz I."/>
            <person name="Bunk B."/>
            <person name="Cypionka H."/>
            <person name="Daniel R."/>
            <person name="Drepper T."/>
            <person name="Gerdts G."/>
            <person name="Hahnke S."/>
            <person name="Han C."/>
            <person name="Jahn D."/>
            <person name="Kalhoefer D."/>
            <person name="Kiss H."/>
            <person name="Klenk H.P."/>
            <person name="Kyrpides N."/>
            <person name="Liebl W."/>
            <person name="Liesegang H."/>
            <person name="Meincke L."/>
            <person name="Pati A."/>
            <person name="Petersen J."/>
            <person name="Piekarski T."/>
            <person name="Pommerenke C."/>
            <person name="Pradella S."/>
            <person name="Pukall R."/>
            <person name="Rabus R."/>
            <person name="Stackebrandt E."/>
            <person name="Thole S."/>
            <person name="Thompson L."/>
            <person name="Tielen P."/>
            <person name="Tomasch J."/>
            <person name="von Jan M."/>
            <person name="Wanphrut N."/>
            <person name="Wichels A."/>
            <person name="Zech H."/>
            <person name="Simon M."/>
        </authorList>
    </citation>
    <scope>NUCLEOTIDE SEQUENCE [LARGE SCALE GENOMIC DNA]</scope>
    <source>
        <strain evidence="3">DSM 16493 / NCIMB 14021 / DFL 12</strain>
    </source>
</reference>
<evidence type="ECO:0000313" key="3">
    <source>
        <dbReference type="Proteomes" id="UP000006833"/>
    </source>
</evidence>
<name>A8LIA2_DINSH</name>
<dbReference type="AlphaFoldDB" id="A8LIA2"/>
<accession>A8LIA2</accession>
<dbReference type="RefSeq" id="WP_012177886.1">
    <property type="nucleotide sequence ID" value="NC_009952.1"/>
</dbReference>
<feature type="region of interest" description="Disordered" evidence="1">
    <location>
        <begin position="92"/>
        <end position="132"/>
    </location>
</feature>
<dbReference type="OrthoDB" id="9790469at2"/>
<keyword evidence="3" id="KW-1185">Reference proteome</keyword>
<dbReference type="Gene3D" id="3.40.50.410">
    <property type="entry name" value="von Willebrand factor, type A domain"/>
    <property type="match status" value="1"/>
</dbReference>
<dbReference type="KEGG" id="dsh:Dshi_1214"/>
<sequence>MSRATRFAARDAGPAARMAGFMAHLRSHGLSLGVGATELGMEALACVDCTRPDTARAALRAVCAGSQAEAAQFDALFDAYWLNGGRVRTRAVPSPAVPTPENSSSELAEGASQGGRGQAESPDGGDGEAGADGEGKLVAYAVANLMKKDLRDVVSAADIRAAEKVAESLGRALRDRRSRRRKAAAKGQGVDMRRTLRRALATGGEPLRLARRHRPDRPVKIVALCDVSGSMTLYARVFLAFLAGLMRADPASDAYLFHTRLVRITQALRDDDPIRALNRLSLLADGFGGGSKIGAALEQFAATYARRFVDGRTVVLILSDGYDTAEAGDTGAALARLKKRGCKVIWLNPLKSWKDYAPVAGAMAAAMPHLDLFHPAATLADLAALETELGGV</sequence>
<dbReference type="Pfam" id="PF05762">
    <property type="entry name" value="VWA_CoxE"/>
    <property type="match status" value="1"/>
</dbReference>
<dbReference type="InterPro" id="IPR036465">
    <property type="entry name" value="vWFA_dom_sf"/>
</dbReference>
<dbReference type="EMBL" id="CP000830">
    <property type="protein sequence ID" value="ABV92956.1"/>
    <property type="molecule type" value="Genomic_DNA"/>
</dbReference>
<proteinExistence type="predicted"/>
<dbReference type="PANTHER" id="PTHR39338">
    <property type="entry name" value="BLL5662 PROTEIN-RELATED"/>
    <property type="match status" value="1"/>
</dbReference>
<dbReference type="InterPro" id="IPR011195">
    <property type="entry name" value="UCP010256"/>
</dbReference>
<dbReference type="InterPro" id="IPR008912">
    <property type="entry name" value="Uncharacterised_CoxE"/>
</dbReference>
<dbReference type="CDD" id="cd00198">
    <property type="entry name" value="vWFA"/>
    <property type="match status" value="1"/>
</dbReference>
<dbReference type="STRING" id="398580.Dshi_1214"/>
<dbReference type="HOGENOM" id="CLU_042261_0_1_5"/>
<dbReference type="eggNOG" id="COG3552">
    <property type="taxonomic scope" value="Bacteria"/>
</dbReference>
<evidence type="ECO:0000313" key="2">
    <source>
        <dbReference type="EMBL" id="ABV92956.1"/>
    </source>
</evidence>